<evidence type="ECO:0000256" key="2">
    <source>
        <dbReference type="SAM" id="MobiDB-lite"/>
    </source>
</evidence>
<organism evidence="4 5">
    <name type="scientific">Acidimangrovimonas pyrenivorans</name>
    <dbReference type="NCBI Taxonomy" id="2030798"/>
    <lineage>
        <taxon>Bacteria</taxon>
        <taxon>Pseudomonadati</taxon>
        <taxon>Pseudomonadota</taxon>
        <taxon>Alphaproteobacteria</taxon>
        <taxon>Rhodobacterales</taxon>
        <taxon>Paracoccaceae</taxon>
        <taxon>Acidimangrovimonas</taxon>
    </lineage>
</organism>
<dbReference type="InterPro" id="IPR016163">
    <property type="entry name" value="Ald_DH_C"/>
</dbReference>
<dbReference type="InterPro" id="IPR016162">
    <property type="entry name" value="Ald_DH_N"/>
</dbReference>
<evidence type="ECO:0000259" key="3">
    <source>
        <dbReference type="Pfam" id="PF00171"/>
    </source>
</evidence>
<feature type="domain" description="Aldehyde dehydrogenase" evidence="3">
    <location>
        <begin position="15"/>
        <end position="414"/>
    </location>
</feature>
<dbReference type="Gene3D" id="3.40.309.10">
    <property type="entry name" value="Aldehyde Dehydrogenase, Chain A, domain 2"/>
    <property type="match status" value="1"/>
</dbReference>
<dbReference type="Proteomes" id="UP001595443">
    <property type="component" value="Unassembled WGS sequence"/>
</dbReference>
<dbReference type="RefSeq" id="WP_377832552.1">
    <property type="nucleotide sequence ID" value="NZ_JBHRSK010000004.1"/>
</dbReference>
<evidence type="ECO:0000313" key="4">
    <source>
        <dbReference type="EMBL" id="MFC2967906.1"/>
    </source>
</evidence>
<sequence length="526" mass="55647">MDQALFNSLIDISASPAARKGRAEMMLERARWAATVFDRYDRDATLRIAEAVAEAAHARAGEFAEKAVAESGFGVAAHKKIKNELTAKPLVAHYRDADYVNPRVDEARKIVEVPRPAGVIFALTPSTNPIATINYKVLLALLTRNAIVISPHPAVKETSVEAAEELARAAEAAGAPAGVIQILAQPSIPMVEAFMTSEKTNVILATGGTPMVRAAYSSGNPAIGVGPGNAPVFVDESAEMTAAARRIVASKSFDNSVLCTNESVLITLSSVAGQLKRALKSAGAHVCSDEETEALRRFLFHPRGFNIEAIGRDATWIAQECGIRVSPDTKILVAPITQIGVEERLSKEKLCPVLSLHVTETRAQALSQARAVLRLTGAGHSAAIHAADEAVIMAYASTVEAYRVVVNAPCSQGAAGFATNLAPTFTIGTGFFGRSSIGENIGPQHLVHWTRIAYGSEADVPFGNFHGLGRSFRGALPRAPADGVPGSASAPSAPQPQPSAMSGMDSATRDELRRLIAAELRDLLRK</sequence>
<dbReference type="PANTHER" id="PTHR11699">
    <property type="entry name" value="ALDEHYDE DEHYDROGENASE-RELATED"/>
    <property type="match status" value="1"/>
</dbReference>
<protein>
    <submittedName>
        <fullName evidence="4">Aldehyde dehydrogenase family protein</fullName>
    </submittedName>
</protein>
<keyword evidence="5" id="KW-1185">Reference proteome</keyword>
<evidence type="ECO:0000256" key="1">
    <source>
        <dbReference type="ARBA" id="ARBA00023002"/>
    </source>
</evidence>
<dbReference type="Pfam" id="PF00171">
    <property type="entry name" value="Aldedh"/>
    <property type="match status" value="1"/>
</dbReference>
<dbReference type="EMBL" id="JBHRSK010000004">
    <property type="protein sequence ID" value="MFC2967906.1"/>
    <property type="molecule type" value="Genomic_DNA"/>
</dbReference>
<name>A0ABV7AEW3_9RHOB</name>
<comment type="caution">
    <text evidence="4">The sequence shown here is derived from an EMBL/GenBank/DDBJ whole genome shotgun (WGS) entry which is preliminary data.</text>
</comment>
<accession>A0ABV7AEW3</accession>
<evidence type="ECO:0000313" key="5">
    <source>
        <dbReference type="Proteomes" id="UP001595443"/>
    </source>
</evidence>
<dbReference type="InterPro" id="IPR015590">
    <property type="entry name" value="Aldehyde_DH_dom"/>
</dbReference>
<dbReference type="InterPro" id="IPR016161">
    <property type="entry name" value="Ald_DH/histidinol_DH"/>
</dbReference>
<dbReference type="SUPFAM" id="SSF53720">
    <property type="entry name" value="ALDH-like"/>
    <property type="match status" value="1"/>
</dbReference>
<feature type="region of interest" description="Disordered" evidence="2">
    <location>
        <begin position="479"/>
        <end position="508"/>
    </location>
</feature>
<reference evidence="5" key="1">
    <citation type="journal article" date="2019" name="Int. J. Syst. Evol. Microbiol.">
        <title>The Global Catalogue of Microorganisms (GCM) 10K type strain sequencing project: providing services to taxonomists for standard genome sequencing and annotation.</title>
        <authorList>
            <consortium name="The Broad Institute Genomics Platform"/>
            <consortium name="The Broad Institute Genome Sequencing Center for Infectious Disease"/>
            <person name="Wu L."/>
            <person name="Ma J."/>
        </authorList>
    </citation>
    <scope>NUCLEOTIDE SEQUENCE [LARGE SCALE GENOMIC DNA]</scope>
    <source>
        <strain evidence="5">KCTC 62192</strain>
    </source>
</reference>
<keyword evidence="1" id="KW-0560">Oxidoreductase</keyword>
<gene>
    <name evidence="4" type="ORF">ACFOES_07355</name>
</gene>
<dbReference type="Gene3D" id="3.40.605.10">
    <property type="entry name" value="Aldehyde Dehydrogenase, Chain A, domain 1"/>
    <property type="match status" value="1"/>
</dbReference>
<feature type="compositionally biased region" description="Low complexity" evidence="2">
    <location>
        <begin position="479"/>
        <end position="503"/>
    </location>
</feature>
<proteinExistence type="predicted"/>